<evidence type="ECO:0000313" key="2">
    <source>
        <dbReference type="Proteomes" id="UP000784294"/>
    </source>
</evidence>
<dbReference type="AlphaFoldDB" id="A0A448XAU0"/>
<dbReference type="Proteomes" id="UP000784294">
    <property type="component" value="Unassembled WGS sequence"/>
</dbReference>
<protein>
    <submittedName>
        <fullName evidence="1">Uncharacterized protein</fullName>
    </submittedName>
</protein>
<gene>
    <name evidence="1" type="ORF">PXEA_LOCUS25776</name>
</gene>
<evidence type="ECO:0000313" key="1">
    <source>
        <dbReference type="EMBL" id="VEL32336.1"/>
    </source>
</evidence>
<reference evidence="1" key="1">
    <citation type="submission" date="2018-11" db="EMBL/GenBank/DDBJ databases">
        <authorList>
            <consortium name="Pathogen Informatics"/>
        </authorList>
    </citation>
    <scope>NUCLEOTIDE SEQUENCE</scope>
</reference>
<keyword evidence="2" id="KW-1185">Reference proteome</keyword>
<sequence length="124" mass="13614">MQQHISANSNEHQLPVSSSAIAPSINNFPDALYKANYIESLDGGTHRQTIQKYAPGITRAGEDVVVEAEADEDVAKLVHPSSSWSSEVADLMPRPISIHNSSSASERRLRMHSKSFRLVSLFPT</sequence>
<proteinExistence type="predicted"/>
<organism evidence="1 2">
    <name type="scientific">Protopolystoma xenopodis</name>
    <dbReference type="NCBI Taxonomy" id="117903"/>
    <lineage>
        <taxon>Eukaryota</taxon>
        <taxon>Metazoa</taxon>
        <taxon>Spiralia</taxon>
        <taxon>Lophotrochozoa</taxon>
        <taxon>Platyhelminthes</taxon>
        <taxon>Monogenea</taxon>
        <taxon>Polyopisthocotylea</taxon>
        <taxon>Polystomatidea</taxon>
        <taxon>Polystomatidae</taxon>
        <taxon>Protopolystoma</taxon>
    </lineage>
</organism>
<accession>A0A448XAU0</accession>
<comment type="caution">
    <text evidence="1">The sequence shown here is derived from an EMBL/GenBank/DDBJ whole genome shotgun (WGS) entry which is preliminary data.</text>
</comment>
<name>A0A448XAU0_9PLAT</name>
<dbReference type="EMBL" id="CAAALY010133153">
    <property type="protein sequence ID" value="VEL32336.1"/>
    <property type="molecule type" value="Genomic_DNA"/>
</dbReference>